<feature type="compositionally biased region" description="Low complexity" evidence="1">
    <location>
        <begin position="359"/>
        <end position="375"/>
    </location>
</feature>
<evidence type="ECO:0000313" key="4">
    <source>
        <dbReference type="Proteomes" id="UP001345827"/>
    </source>
</evidence>
<keyword evidence="4" id="KW-1185">Reference proteome</keyword>
<proteinExistence type="predicted"/>
<feature type="region of interest" description="Disordered" evidence="1">
    <location>
        <begin position="294"/>
        <end position="381"/>
    </location>
</feature>
<protein>
    <recommendedName>
        <fullName evidence="2">WKF domain-containing protein</fullName>
    </recommendedName>
</protein>
<feature type="domain" description="WKF" evidence="2">
    <location>
        <begin position="155"/>
        <end position="217"/>
    </location>
</feature>
<reference evidence="3 4" key="1">
    <citation type="submission" date="2023-06" db="EMBL/GenBank/DDBJ databases">
        <title>Black Yeasts Isolated from many extreme environments.</title>
        <authorList>
            <person name="Coleine C."/>
            <person name="Stajich J.E."/>
            <person name="Selbmann L."/>
        </authorList>
    </citation>
    <scope>NUCLEOTIDE SEQUENCE [LARGE SCALE GENOMIC DNA]</scope>
    <source>
        <strain evidence="3 4">CCFEE 5887</strain>
    </source>
</reference>
<feature type="compositionally biased region" description="Polar residues" evidence="1">
    <location>
        <begin position="301"/>
        <end position="312"/>
    </location>
</feature>
<evidence type="ECO:0000259" key="2">
    <source>
        <dbReference type="Pfam" id="PF10180"/>
    </source>
</evidence>
<feature type="compositionally biased region" description="Polar residues" evidence="1">
    <location>
        <begin position="75"/>
        <end position="86"/>
    </location>
</feature>
<dbReference type="Pfam" id="PF10180">
    <property type="entry name" value="WKF"/>
    <property type="match status" value="1"/>
</dbReference>
<dbReference type="PANTHER" id="PTHR22306:SF2">
    <property type="entry name" value="CHROMOSOME 7 OPEN READING FRAME 50"/>
    <property type="match status" value="1"/>
</dbReference>
<dbReference type="InterPro" id="IPR019327">
    <property type="entry name" value="WKF"/>
</dbReference>
<comment type="caution">
    <text evidence="3">The sequence shown here is derived from an EMBL/GenBank/DDBJ whole genome shotgun (WGS) entry which is preliminary data.</text>
</comment>
<name>A0AAV9PVK9_9PEZI</name>
<sequence length="381" mass="41754">MQQPVIPARKRLGLKLKYADEVFEPTGKLNGDGGVITSPKSVKPNSRKEAQQVSDEPPRKKRKASTGSDEVGQARLTNGADTSNGKPSEVDKKKLKKRVSFSADVKLDTEMSGRTTPVEAEDSPAGVPATKRKKEKTKKGRAASNAQQPSNPALEYLSQYHTARSTWKFNKNREIWILKHALSEADIPKSYDVALARYVHGLKGAGARDRLKTACVDMLKKQSSKEYTSDQLNDGHEGLQDGRFQARFENELQELQELQDAAKADQDNGEFQTWIQHQPRSKLLLWSLGHDGSLPTEAKENTTTAQTNGTDSSKLRQKKKKNRTAVVEYESSSSSSSSESDTDDESDSDHDASPEAAEETTSSSGSDSSTSSESSSDSDSE</sequence>
<feature type="region of interest" description="Disordered" evidence="1">
    <location>
        <begin position="24"/>
        <end position="153"/>
    </location>
</feature>
<dbReference type="EMBL" id="JAXLQG010000025">
    <property type="protein sequence ID" value="KAK5528707.1"/>
    <property type="molecule type" value="Genomic_DNA"/>
</dbReference>
<dbReference type="AlphaFoldDB" id="A0AAV9PVK9"/>
<accession>A0AAV9PVK9</accession>
<dbReference type="PANTHER" id="PTHR22306">
    <property type="entry name" value="CHROMOSOME 7 OPEN READING FRAME 50"/>
    <property type="match status" value="1"/>
</dbReference>
<dbReference type="Proteomes" id="UP001345827">
    <property type="component" value="Unassembled WGS sequence"/>
</dbReference>
<feature type="compositionally biased region" description="Basic residues" evidence="1">
    <location>
        <begin position="130"/>
        <end position="141"/>
    </location>
</feature>
<organism evidence="3 4">
    <name type="scientific">Vermiconidia calcicola</name>
    <dbReference type="NCBI Taxonomy" id="1690605"/>
    <lineage>
        <taxon>Eukaryota</taxon>
        <taxon>Fungi</taxon>
        <taxon>Dikarya</taxon>
        <taxon>Ascomycota</taxon>
        <taxon>Pezizomycotina</taxon>
        <taxon>Dothideomycetes</taxon>
        <taxon>Dothideomycetidae</taxon>
        <taxon>Mycosphaerellales</taxon>
        <taxon>Extremaceae</taxon>
        <taxon>Vermiconidia</taxon>
    </lineage>
</organism>
<evidence type="ECO:0000256" key="1">
    <source>
        <dbReference type="SAM" id="MobiDB-lite"/>
    </source>
</evidence>
<feature type="compositionally biased region" description="Low complexity" evidence="1">
    <location>
        <begin position="330"/>
        <end position="339"/>
    </location>
</feature>
<gene>
    <name evidence="3" type="ORF">LTR25_010320</name>
</gene>
<evidence type="ECO:0000313" key="3">
    <source>
        <dbReference type="EMBL" id="KAK5528707.1"/>
    </source>
</evidence>